<reference evidence="1 2" key="1">
    <citation type="submission" date="2020-01" db="EMBL/GenBank/DDBJ databases">
        <title>Aspergillus terreus IFO 6365 whole genome shotgun sequence.</title>
        <authorList>
            <person name="Kanamasa S."/>
            <person name="Takahashi H."/>
        </authorList>
    </citation>
    <scope>NUCLEOTIDE SEQUENCE [LARGE SCALE GENOMIC DNA]</scope>
    <source>
        <strain evidence="1 2">IFO 6365</strain>
    </source>
</reference>
<comment type="caution">
    <text evidence="1">The sequence shown here is derived from an EMBL/GenBank/DDBJ whole genome shotgun (WGS) entry which is preliminary data.</text>
</comment>
<protein>
    <submittedName>
        <fullName evidence="1">Uncharacterized protein</fullName>
    </submittedName>
</protein>
<dbReference type="Proteomes" id="UP000452235">
    <property type="component" value="Unassembled WGS sequence"/>
</dbReference>
<keyword evidence="2" id="KW-1185">Reference proteome</keyword>
<gene>
    <name evidence="1" type="ORF">ATEIFO6365_0002063200</name>
</gene>
<dbReference type="AlphaFoldDB" id="A0A8H3MLL9"/>
<dbReference type="EMBL" id="BLJY01000002">
    <property type="protein sequence ID" value="GFF13521.1"/>
    <property type="molecule type" value="Genomic_DNA"/>
</dbReference>
<proteinExistence type="predicted"/>
<accession>A0A8H3MLL9</accession>
<sequence length="162" mass="18224">MGRLQSKPMLIPLSLTGTPFDIREELLSSYGEHSLMTDQGRHLALIRPLATSQHVFRGQRAAWPLILDEWENPQALREYRKGFAGSLLQEKIPDPDVRENHTTSTAIHAGFVGVWNQGLQEVDPLGWLVQVYSERQDVAAITSTGSLRFVGELKAPWLTTTY</sequence>
<name>A0A8H3MLL9_ASPTE</name>
<evidence type="ECO:0000313" key="1">
    <source>
        <dbReference type="EMBL" id="GFF13521.1"/>
    </source>
</evidence>
<organism evidence="1 2">
    <name type="scientific">Aspergillus terreus</name>
    <dbReference type="NCBI Taxonomy" id="33178"/>
    <lineage>
        <taxon>Eukaryota</taxon>
        <taxon>Fungi</taxon>
        <taxon>Dikarya</taxon>
        <taxon>Ascomycota</taxon>
        <taxon>Pezizomycotina</taxon>
        <taxon>Eurotiomycetes</taxon>
        <taxon>Eurotiomycetidae</taxon>
        <taxon>Eurotiales</taxon>
        <taxon>Aspergillaceae</taxon>
        <taxon>Aspergillus</taxon>
        <taxon>Aspergillus subgen. Circumdati</taxon>
    </lineage>
</organism>
<evidence type="ECO:0000313" key="2">
    <source>
        <dbReference type="Proteomes" id="UP000452235"/>
    </source>
</evidence>